<proteinExistence type="predicted"/>
<keyword evidence="3" id="KW-1185">Reference proteome</keyword>
<gene>
    <name evidence="2" type="ORF">PVAP13_6KG308300</name>
</gene>
<feature type="compositionally biased region" description="Basic and acidic residues" evidence="1">
    <location>
        <begin position="273"/>
        <end position="284"/>
    </location>
</feature>
<organism evidence="2 3">
    <name type="scientific">Panicum virgatum</name>
    <name type="common">Blackwell switchgrass</name>
    <dbReference type="NCBI Taxonomy" id="38727"/>
    <lineage>
        <taxon>Eukaryota</taxon>
        <taxon>Viridiplantae</taxon>
        <taxon>Streptophyta</taxon>
        <taxon>Embryophyta</taxon>
        <taxon>Tracheophyta</taxon>
        <taxon>Spermatophyta</taxon>
        <taxon>Magnoliopsida</taxon>
        <taxon>Liliopsida</taxon>
        <taxon>Poales</taxon>
        <taxon>Poaceae</taxon>
        <taxon>PACMAD clade</taxon>
        <taxon>Panicoideae</taxon>
        <taxon>Panicodae</taxon>
        <taxon>Paniceae</taxon>
        <taxon>Panicinae</taxon>
        <taxon>Panicum</taxon>
        <taxon>Panicum sect. Hiantes</taxon>
    </lineage>
</organism>
<comment type="caution">
    <text evidence="2">The sequence shown here is derived from an EMBL/GenBank/DDBJ whole genome shotgun (WGS) entry which is preliminary data.</text>
</comment>
<sequence>MCSLPPSHSLRRKEKEAIPHSLPYLLISTHESKQSRRRPALAHVPGEGQACGGGRLARAVAGGLCPIPHAGPASGAAPLRGRGRAGAASSRWPRPAAGRAGLAVGGAEGCAASTAALVRAGSAPRRAEVRRPASSWARAAGGASAPRRRAFALDLEHSRVAATPGTPPSPAPSSFLSWRRRWRTPARRGYGGTGQIRRPRARPVAAAAGSGGLAVRQGRWRRPPRAPSRPSSPLLHGRRPWRVPARGHGGEQIPGKWRGGAAAAAPPGAAARPQDHGDEAEAARAEGGTAG</sequence>
<feature type="compositionally biased region" description="Low complexity" evidence="1">
    <location>
        <begin position="259"/>
        <end position="272"/>
    </location>
</feature>
<dbReference type="EMBL" id="CM029047">
    <property type="protein sequence ID" value="KAG2584477.1"/>
    <property type="molecule type" value="Genomic_DNA"/>
</dbReference>
<reference evidence="2" key="1">
    <citation type="submission" date="2020-05" db="EMBL/GenBank/DDBJ databases">
        <title>WGS assembly of Panicum virgatum.</title>
        <authorList>
            <person name="Lovell J.T."/>
            <person name="Jenkins J."/>
            <person name="Shu S."/>
            <person name="Juenger T.E."/>
            <person name="Schmutz J."/>
        </authorList>
    </citation>
    <scope>NUCLEOTIDE SEQUENCE</scope>
    <source>
        <strain evidence="2">AP13</strain>
    </source>
</reference>
<dbReference type="Proteomes" id="UP000823388">
    <property type="component" value="Chromosome 6K"/>
</dbReference>
<name>A0A8T0REX2_PANVG</name>
<dbReference type="AlphaFoldDB" id="A0A8T0REX2"/>
<evidence type="ECO:0000313" key="3">
    <source>
        <dbReference type="Proteomes" id="UP000823388"/>
    </source>
</evidence>
<evidence type="ECO:0000256" key="1">
    <source>
        <dbReference type="SAM" id="MobiDB-lite"/>
    </source>
</evidence>
<evidence type="ECO:0000313" key="2">
    <source>
        <dbReference type="EMBL" id="KAG2584477.1"/>
    </source>
</evidence>
<feature type="region of interest" description="Disordered" evidence="1">
    <location>
        <begin position="186"/>
        <end position="291"/>
    </location>
</feature>
<protein>
    <submittedName>
        <fullName evidence="2">Uncharacterized protein</fullName>
    </submittedName>
</protein>
<feature type="region of interest" description="Disordered" evidence="1">
    <location>
        <begin position="119"/>
        <end position="143"/>
    </location>
</feature>
<feature type="compositionally biased region" description="Low complexity" evidence="1">
    <location>
        <begin position="132"/>
        <end position="143"/>
    </location>
</feature>
<accession>A0A8T0REX2</accession>
<feature type="region of interest" description="Disordered" evidence="1">
    <location>
        <begin position="70"/>
        <end position="100"/>
    </location>
</feature>